<keyword evidence="1" id="KW-0812">Transmembrane</keyword>
<evidence type="ECO:0000259" key="2">
    <source>
        <dbReference type="Pfam" id="PF09335"/>
    </source>
</evidence>
<organism evidence="3 4">
    <name type="scientific">Sphingomonas olei</name>
    <dbReference type="NCBI Taxonomy" id="1886787"/>
    <lineage>
        <taxon>Bacteria</taxon>
        <taxon>Pseudomonadati</taxon>
        <taxon>Pseudomonadota</taxon>
        <taxon>Alphaproteobacteria</taxon>
        <taxon>Sphingomonadales</taxon>
        <taxon>Sphingomonadaceae</taxon>
        <taxon>Sphingomonas</taxon>
    </lineage>
</organism>
<dbReference type="Pfam" id="PF09335">
    <property type="entry name" value="VTT_dom"/>
    <property type="match status" value="1"/>
</dbReference>
<keyword evidence="4" id="KW-1185">Reference proteome</keyword>
<dbReference type="Proteomes" id="UP000308038">
    <property type="component" value="Unassembled WGS sequence"/>
</dbReference>
<gene>
    <name evidence="3" type="ORF">E5988_01675</name>
</gene>
<dbReference type="PANTHER" id="PTHR42709:SF2">
    <property type="entry name" value="INNER MEMBRANE PROTEIN YOHD"/>
    <property type="match status" value="1"/>
</dbReference>
<feature type="transmembrane region" description="Helical" evidence="1">
    <location>
        <begin position="185"/>
        <end position="205"/>
    </location>
</feature>
<feature type="domain" description="VTT" evidence="2">
    <location>
        <begin position="46"/>
        <end position="165"/>
    </location>
</feature>
<evidence type="ECO:0000256" key="1">
    <source>
        <dbReference type="SAM" id="Phobius"/>
    </source>
</evidence>
<proteinExistence type="predicted"/>
<comment type="caution">
    <text evidence="3">The sequence shown here is derived from an EMBL/GenBank/DDBJ whole genome shotgun (WGS) entry which is preliminary data.</text>
</comment>
<dbReference type="PANTHER" id="PTHR42709">
    <property type="entry name" value="ALKALINE PHOSPHATASE LIKE PROTEIN"/>
    <property type="match status" value="1"/>
</dbReference>
<keyword evidence="1" id="KW-1133">Transmembrane helix</keyword>
<evidence type="ECO:0000313" key="3">
    <source>
        <dbReference type="EMBL" id="THG42188.1"/>
    </source>
</evidence>
<feature type="transmembrane region" description="Helical" evidence="1">
    <location>
        <begin position="63"/>
        <end position="85"/>
    </location>
</feature>
<keyword evidence="1" id="KW-0472">Membrane</keyword>
<name>A0ABY2QMW5_9SPHN</name>
<accession>A0ABY2QMW5</accession>
<dbReference type="InterPro" id="IPR032816">
    <property type="entry name" value="VTT_dom"/>
</dbReference>
<evidence type="ECO:0000313" key="4">
    <source>
        <dbReference type="Proteomes" id="UP000308038"/>
    </source>
</evidence>
<dbReference type="InterPro" id="IPR051311">
    <property type="entry name" value="DedA_domain"/>
</dbReference>
<dbReference type="EMBL" id="SSTI01000001">
    <property type="protein sequence ID" value="THG42188.1"/>
    <property type="molecule type" value="Genomic_DNA"/>
</dbReference>
<reference evidence="3 4" key="1">
    <citation type="submission" date="2019-04" db="EMBL/GenBank/DDBJ databases">
        <title>Microbes associate with the intestines of laboratory mice.</title>
        <authorList>
            <person name="Navarre W."/>
            <person name="Wong E."/>
            <person name="Huang K.C."/>
            <person name="Tropini C."/>
            <person name="Ng K."/>
            <person name="Yu B."/>
        </authorList>
    </citation>
    <scope>NUCLEOTIDE SEQUENCE [LARGE SCALE GENOMIC DNA]</scope>
    <source>
        <strain evidence="3 4">NM83_B4-11</strain>
    </source>
</reference>
<protein>
    <submittedName>
        <fullName evidence="3">DedA family protein</fullName>
    </submittedName>
</protein>
<feature type="transmembrane region" description="Helical" evidence="1">
    <location>
        <begin position="145"/>
        <end position="165"/>
    </location>
</feature>
<feature type="transmembrane region" description="Helical" evidence="1">
    <location>
        <begin position="23"/>
        <end position="43"/>
    </location>
</feature>
<sequence length="208" mass="23046">MPSCCGSWGWKSEPHGARGRSHVTFESIIAQWGAVAVFVGAMLEGETAVLAGGLLSHQGLLHWQFAFVGAAAGSFLSDQFFFAAGRRYRDSPTVQRWTQKRAFAKALRLLERYPTSFIFGFRFLYGFRTVSPIAIGTSQVPASTFLVINAIAATVWASLFTALGYWFGEAVTELAGRLRPSRETLLMGVAVLGGIFVLFQILRWWRKR</sequence>